<protein>
    <submittedName>
        <fullName evidence="2">Flavoprotein involved in K+ transport</fullName>
    </submittedName>
</protein>
<dbReference type="PANTHER" id="PTHR43539:SF78">
    <property type="entry name" value="FLAVIN-CONTAINING MONOOXYGENASE"/>
    <property type="match status" value="1"/>
</dbReference>
<dbReference type="PANTHER" id="PTHR43539">
    <property type="entry name" value="FLAVIN-BINDING MONOOXYGENASE-LIKE PROTEIN (AFU_ORTHOLOGUE AFUA_4G09220)"/>
    <property type="match status" value="1"/>
</dbReference>
<dbReference type="EMBL" id="JAFBFH010000002">
    <property type="protein sequence ID" value="MBM7713563.1"/>
    <property type="molecule type" value="Genomic_DNA"/>
</dbReference>
<keyword evidence="3" id="KW-1185">Reference proteome</keyword>
<sequence length="348" mass="38978">MKIYQTIIIGAGQAGLVMGYYLKQLDQSFLIIDKSEAIGSSWKSRYDSLILFTPRQYSSLPGLKLAGNPHDYPTKDEIADYLITYRETFQLPVQTGIEVSRIWKENNHFLIETNKQIYEAENVVVATGPFQKPHIPAFTKNLSTDILQLHSSEYKNPANLRKGNVLVVGGGSSGGQIAVELSEERETYLSIGHKLQFLPNQIGNKSIFWWFDMLGITKAAPDSWLGRKVRAKGDPIFGYELKKAIEMGKVILKSRAISGEGTTVQFQDKSILHVQNIIWATGFQSDYSWINIKGILDQQGMPLQTKGETNIPGLYFLGLPWQTCRGSALLLGVGKDAQYIAELIDKRD</sequence>
<dbReference type="PRINTS" id="PR00368">
    <property type="entry name" value="FADPNR"/>
</dbReference>
<comment type="caution">
    <text evidence="2">The sequence shown here is derived from an EMBL/GenBank/DDBJ whole genome shotgun (WGS) entry which is preliminary data.</text>
</comment>
<dbReference type="InterPro" id="IPR036188">
    <property type="entry name" value="FAD/NAD-bd_sf"/>
</dbReference>
<dbReference type="Gene3D" id="3.50.50.60">
    <property type="entry name" value="FAD/NAD(P)-binding domain"/>
    <property type="match status" value="1"/>
</dbReference>
<dbReference type="Proteomes" id="UP000823485">
    <property type="component" value="Unassembled WGS sequence"/>
</dbReference>
<reference evidence="2 3" key="1">
    <citation type="submission" date="2021-01" db="EMBL/GenBank/DDBJ databases">
        <title>Genomic Encyclopedia of Type Strains, Phase IV (KMG-IV): sequencing the most valuable type-strain genomes for metagenomic binning, comparative biology and taxonomic classification.</title>
        <authorList>
            <person name="Goeker M."/>
        </authorList>
    </citation>
    <scope>NUCLEOTIDE SEQUENCE [LARGE SCALE GENOMIC DNA]</scope>
    <source>
        <strain evidence="2 3">DSM 105453</strain>
    </source>
</reference>
<dbReference type="SUPFAM" id="SSF51905">
    <property type="entry name" value="FAD/NAD(P)-binding domain"/>
    <property type="match status" value="2"/>
</dbReference>
<evidence type="ECO:0000313" key="2">
    <source>
        <dbReference type="EMBL" id="MBM7713563.1"/>
    </source>
</evidence>
<dbReference type="InterPro" id="IPR050982">
    <property type="entry name" value="Auxin_biosynth/cation_transpt"/>
</dbReference>
<dbReference type="PRINTS" id="PR00469">
    <property type="entry name" value="PNDRDTASEII"/>
</dbReference>
<gene>
    <name evidence="2" type="ORF">JOC94_000531</name>
</gene>
<accession>A0ABS2R3T8</accession>
<keyword evidence="1" id="KW-0560">Oxidoreductase</keyword>
<organism evidence="2 3">
    <name type="scientific">Siminovitchia thermophila</name>
    <dbReference type="NCBI Taxonomy" id="1245522"/>
    <lineage>
        <taxon>Bacteria</taxon>
        <taxon>Bacillati</taxon>
        <taxon>Bacillota</taxon>
        <taxon>Bacilli</taxon>
        <taxon>Bacillales</taxon>
        <taxon>Bacillaceae</taxon>
        <taxon>Siminovitchia</taxon>
    </lineage>
</organism>
<evidence type="ECO:0000256" key="1">
    <source>
        <dbReference type="ARBA" id="ARBA00023002"/>
    </source>
</evidence>
<proteinExistence type="predicted"/>
<name>A0ABS2R3T8_9BACI</name>
<dbReference type="Pfam" id="PF13738">
    <property type="entry name" value="Pyr_redox_3"/>
    <property type="match status" value="1"/>
</dbReference>
<evidence type="ECO:0000313" key="3">
    <source>
        <dbReference type="Proteomes" id="UP000823485"/>
    </source>
</evidence>